<gene>
    <name evidence="1" type="ordered locus">CNN02315</name>
</gene>
<accession>A0A0S2M682</accession>
<dbReference type="AlphaFoldDB" id="A0A0S2M682"/>
<dbReference type="KEGG" id="cne:CNN02315"/>
<proteinExistence type="predicted"/>
<organism evidence="1 2">
    <name type="scientific">Cryptococcus deneoformans (strain JEC21 / ATCC MYA-565)</name>
    <name type="common">Cryptococcus neoformans var. neoformans serotype D</name>
    <dbReference type="NCBI Taxonomy" id="214684"/>
    <lineage>
        <taxon>Eukaryota</taxon>
        <taxon>Fungi</taxon>
        <taxon>Dikarya</taxon>
        <taxon>Basidiomycota</taxon>
        <taxon>Agaricomycotina</taxon>
        <taxon>Tremellomycetes</taxon>
        <taxon>Tremellales</taxon>
        <taxon>Cryptococcaceae</taxon>
        <taxon>Cryptococcus</taxon>
        <taxon>Cryptococcus neoformans species complex</taxon>
    </lineage>
</organism>
<dbReference type="EMBL" id="AE017356">
    <property type="protein sequence ID" value="ALO69825.1"/>
    <property type="molecule type" value="Genomic_DNA"/>
</dbReference>
<name>A0A0S2M682_CRYD1</name>
<dbReference type="VEuPathDB" id="FungiDB:CNN02315"/>
<dbReference type="RefSeq" id="XP_024514714.1">
    <property type="nucleotide sequence ID" value="XM_024658902.1"/>
</dbReference>
<evidence type="ECO:0000313" key="1">
    <source>
        <dbReference type="EMBL" id="ALO69825.1"/>
    </source>
</evidence>
<keyword evidence="2" id="KW-1185">Reference proteome</keyword>
<dbReference type="OrthoDB" id="4951845at2759"/>
<dbReference type="Proteomes" id="UP000002149">
    <property type="component" value="Chromosome 14"/>
</dbReference>
<evidence type="ECO:0000313" key="2">
    <source>
        <dbReference type="Proteomes" id="UP000002149"/>
    </source>
</evidence>
<dbReference type="PaxDb" id="214684-A0A0S2M682"/>
<dbReference type="GeneID" id="36393179"/>
<dbReference type="InParanoid" id="A0A0S2M682"/>
<reference evidence="1 2" key="1">
    <citation type="journal article" date="2005" name="Science">
        <title>The genome of the basidiomycetous yeast and human pathogen Cryptococcus neoformans.</title>
        <authorList>
            <person name="Loftus B.J."/>
            <person name="Fung E."/>
            <person name="Roncaglia P."/>
            <person name="Rowley D."/>
            <person name="Amedeo P."/>
            <person name="Bruno D."/>
            <person name="Vamathevan J."/>
            <person name="Miranda M."/>
            <person name="Anderson I.J."/>
            <person name="Fraser J.A."/>
            <person name="Allen J.E."/>
            <person name="Bosdet I.E."/>
            <person name="Brent M.R."/>
            <person name="Chiu R."/>
            <person name="Doering T.L."/>
            <person name="Donlin M.J."/>
            <person name="D'Souza C.A."/>
            <person name="Fox D.S."/>
            <person name="Grinberg V."/>
            <person name="Fu J."/>
            <person name="Fukushima M."/>
            <person name="Haas B.J."/>
            <person name="Huang J.C."/>
            <person name="Janbon G."/>
            <person name="Jones S.J."/>
            <person name="Koo H.L."/>
            <person name="Krzywinski M.I."/>
            <person name="Kwon-Chung J.K."/>
            <person name="Lengeler K.B."/>
            <person name="Maiti R."/>
            <person name="Marra M.A."/>
            <person name="Marra R.E."/>
            <person name="Mathewson C.A."/>
            <person name="Mitchell T.G."/>
            <person name="Pertea M."/>
            <person name="Riggs F.R."/>
            <person name="Salzberg S.L."/>
            <person name="Schein J.E."/>
            <person name="Shvartsbeyn A."/>
            <person name="Shin H."/>
            <person name="Shumway M."/>
            <person name="Specht C.A."/>
            <person name="Suh B.B."/>
            <person name="Tenney A."/>
            <person name="Utterback T.R."/>
            <person name="Wickes B.L."/>
            <person name="Wortman J.R."/>
            <person name="Wye N.H."/>
            <person name="Kronstad J.W."/>
            <person name="Lodge J.K."/>
            <person name="Heitman J."/>
            <person name="Davis R.W."/>
            <person name="Fraser C.M."/>
            <person name="Hyman R.W."/>
        </authorList>
    </citation>
    <scope>NUCLEOTIDE SEQUENCE [LARGE SCALE GENOMIC DNA]</scope>
    <source>
        <strain evidence="2">JEC21 / ATCC MYA-565</strain>
    </source>
</reference>
<protein>
    <submittedName>
        <fullName evidence="1">Uncharacterized protein</fullName>
    </submittedName>
</protein>
<sequence>MGDVYITNTWEIAEWLDEKYGFNKTLFPSEGEKTHKETHKVFLTLEQQSRSS</sequence>